<evidence type="ECO:0000256" key="7">
    <source>
        <dbReference type="ARBA" id="ARBA00022692"/>
    </source>
</evidence>
<comment type="similarity">
    <text evidence="4">Belongs to the connexin family. Alpha-type (group II) subfamily.</text>
</comment>
<dbReference type="InterPro" id="IPR013092">
    <property type="entry name" value="Connexin_N"/>
</dbReference>
<dbReference type="FunFam" id="1.20.1440.80:FF:000001">
    <property type="entry name" value="Gap junction alpha-1"/>
    <property type="match status" value="1"/>
</dbReference>
<dbReference type="PANTHER" id="PTHR11984">
    <property type="entry name" value="CONNEXIN"/>
    <property type="match status" value="1"/>
</dbReference>
<comment type="subunit">
    <text evidence="5 12">A connexon is composed of a hexamer of connexins.</text>
</comment>
<dbReference type="PROSITE" id="PS00407">
    <property type="entry name" value="CONNEXINS_1"/>
    <property type="match status" value="1"/>
</dbReference>
<keyword evidence="6" id="KW-1003">Cell membrane</keyword>
<evidence type="ECO:0000256" key="5">
    <source>
        <dbReference type="ARBA" id="ARBA00011455"/>
    </source>
</evidence>
<comment type="function">
    <text evidence="1 12">One gap junction consists of a cluster of closely packed pairs of transmembrane channels, the connexons, through which materials of low MW diffuse from one cell to a neighboring cell.</text>
</comment>
<evidence type="ECO:0000256" key="3">
    <source>
        <dbReference type="ARBA" id="ARBA00004651"/>
    </source>
</evidence>
<reference evidence="16" key="3">
    <citation type="submission" date="2025-09" db="UniProtKB">
        <authorList>
            <consortium name="Ensembl"/>
        </authorList>
    </citation>
    <scope>IDENTIFICATION</scope>
</reference>
<evidence type="ECO:0000259" key="15">
    <source>
        <dbReference type="SMART" id="SM01089"/>
    </source>
</evidence>
<dbReference type="InterPro" id="IPR034634">
    <property type="entry name" value="Connexin_C"/>
</dbReference>
<feature type="transmembrane region" description="Helical" evidence="13">
    <location>
        <begin position="78"/>
        <end position="100"/>
    </location>
</feature>
<dbReference type="PRINTS" id="PR00206">
    <property type="entry name" value="CONNEXIN"/>
</dbReference>
<evidence type="ECO:0000313" key="16">
    <source>
        <dbReference type="Ensembl" id="ENSECRP00000008681.1"/>
    </source>
</evidence>
<feature type="domain" description="Connexin cysteine-rich" evidence="15">
    <location>
        <begin position="153"/>
        <end position="219"/>
    </location>
</feature>
<feature type="transmembrane region" description="Helical" evidence="13">
    <location>
        <begin position="197"/>
        <end position="217"/>
    </location>
</feature>
<dbReference type="SMART" id="SM01089">
    <property type="entry name" value="Connexin_CCC"/>
    <property type="match status" value="1"/>
</dbReference>
<dbReference type="InterPro" id="IPR038359">
    <property type="entry name" value="Connexin_N_sf"/>
</dbReference>
<dbReference type="GeneTree" id="ENSGT01150000286930"/>
<reference evidence="16" key="2">
    <citation type="submission" date="2025-08" db="UniProtKB">
        <authorList>
            <consortium name="Ensembl"/>
        </authorList>
    </citation>
    <scope>IDENTIFICATION</scope>
</reference>
<dbReference type="Pfam" id="PF00029">
    <property type="entry name" value="Connexin"/>
    <property type="match status" value="1"/>
</dbReference>
<keyword evidence="9" id="KW-0965">Cell junction</keyword>
<reference evidence="16" key="1">
    <citation type="submission" date="2021-06" db="EMBL/GenBank/DDBJ databases">
        <authorList>
            <consortium name="Wellcome Sanger Institute Data Sharing"/>
        </authorList>
    </citation>
    <scope>NUCLEOTIDE SEQUENCE [LARGE SCALE GENOMIC DNA]</scope>
</reference>
<evidence type="ECO:0000313" key="17">
    <source>
        <dbReference type="Proteomes" id="UP000694620"/>
    </source>
</evidence>
<dbReference type="InterPro" id="IPR031862">
    <property type="entry name" value="Cx40_C"/>
</dbReference>
<evidence type="ECO:0000256" key="10">
    <source>
        <dbReference type="ARBA" id="ARBA00022989"/>
    </source>
</evidence>
<dbReference type="AlphaFoldDB" id="A0A8C4X6A7"/>
<name>A0A8C4X6A7_ERPCA</name>
<evidence type="ECO:0000256" key="6">
    <source>
        <dbReference type="ARBA" id="ARBA00022475"/>
    </source>
</evidence>
<dbReference type="PROSITE" id="PS00408">
    <property type="entry name" value="CONNEXINS_2"/>
    <property type="match status" value="1"/>
</dbReference>
<organism evidence="16 17">
    <name type="scientific">Erpetoichthys calabaricus</name>
    <name type="common">Rope fish</name>
    <name type="synonym">Calamoichthys calabaricus</name>
    <dbReference type="NCBI Taxonomy" id="27687"/>
    <lineage>
        <taxon>Eukaryota</taxon>
        <taxon>Metazoa</taxon>
        <taxon>Chordata</taxon>
        <taxon>Craniata</taxon>
        <taxon>Vertebrata</taxon>
        <taxon>Euteleostomi</taxon>
        <taxon>Actinopterygii</taxon>
        <taxon>Polypteriformes</taxon>
        <taxon>Polypteridae</taxon>
        <taxon>Erpetoichthys</taxon>
    </lineage>
</organism>
<feature type="transmembrane region" description="Helical" evidence="13">
    <location>
        <begin position="142"/>
        <end position="164"/>
    </location>
</feature>
<dbReference type="InterPro" id="IPR019570">
    <property type="entry name" value="Connexin_CCC"/>
</dbReference>
<dbReference type="Ensembl" id="ENSECRT00000008828.1">
    <property type="protein sequence ID" value="ENSECRP00000008681.1"/>
    <property type="gene ID" value="ENSECRG00000005829.1"/>
</dbReference>
<evidence type="ECO:0000256" key="1">
    <source>
        <dbReference type="ARBA" id="ARBA00003922"/>
    </source>
</evidence>
<dbReference type="GO" id="GO:0086076">
    <property type="term" value="F:gap junction channel activity involved in atrial cardiac muscle cell-AV node cell electrical coupling"/>
    <property type="evidence" value="ECO:0007669"/>
    <property type="project" value="TreeGrafter"/>
</dbReference>
<evidence type="ECO:0000256" key="9">
    <source>
        <dbReference type="ARBA" id="ARBA00022949"/>
    </source>
</evidence>
<evidence type="ECO:0000256" key="13">
    <source>
        <dbReference type="SAM" id="Phobius"/>
    </source>
</evidence>
<protein>
    <recommendedName>
        <fullName evidence="12">Gap junction protein</fullName>
    </recommendedName>
</protein>
<dbReference type="GO" id="GO:0007507">
    <property type="term" value="P:heart development"/>
    <property type="evidence" value="ECO:0007669"/>
    <property type="project" value="TreeGrafter"/>
</dbReference>
<keyword evidence="7 12" id="KW-0812">Transmembrane</keyword>
<evidence type="ECO:0000256" key="12">
    <source>
        <dbReference type="RuleBase" id="RU000630"/>
    </source>
</evidence>
<feature type="transmembrane region" description="Helical" evidence="13">
    <location>
        <begin position="21"/>
        <end position="41"/>
    </location>
</feature>
<evidence type="ECO:0000256" key="8">
    <source>
        <dbReference type="ARBA" id="ARBA00022868"/>
    </source>
</evidence>
<keyword evidence="17" id="KW-1185">Reference proteome</keyword>
<dbReference type="InterPro" id="IPR000500">
    <property type="entry name" value="Connexin"/>
</dbReference>
<dbReference type="GO" id="GO:0007267">
    <property type="term" value="P:cell-cell signaling"/>
    <property type="evidence" value="ECO:0007669"/>
    <property type="project" value="TreeGrafter"/>
</dbReference>
<accession>A0A8C4X6A7</accession>
<keyword evidence="8 12" id="KW-0303">Gap junction</keyword>
<feature type="domain" description="Connexin N-terminal" evidence="14">
    <location>
        <begin position="43"/>
        <end position="76"/>
    </location>
</feature>
<dbReference type="Proteomes" id="UP000694620">
    <property type="component" value="Chromosome 4"/>
</dbReference>
<dbReference type="Gene3D" id="1.20.1440.80">
    <property type="entry name" value="Gap junction channel protein cysteine-rich domain"/>
    <property type="match status" value="1"/>
</dbReference>
<sequence>MGDWTFLGNVLDKVQQYSTMVGKVWLTVLFIFRILVLGTAAESSWGDERTDFLCDTLQPGCTNVCYDKMFPISHIRYWVLQFIFVSTPSLIYMVHALHLVHMEQKRMQNEDSERSPPRHKEYPEETEEPIVKIPLKGALLKTYVFSIIIRTFIEVAFILGQYYLYGILLKVLYVCHSSPCPNAVNCYVSRPTEKNVFIVFMLVVAALSLLLSLLELYHLGWKKVKECLQSYKVPPSQDDAIPATNEGQGKIAQACTPPPDFDQCLVQPTSHCQTFSDKMAHQQNSVNLATELHRSSDNLGQEDFLHMNYMQGCNESNATPTVYIDSFLKGKCRLSKASGSSSRVRTDDLTV</sequence>
<keyword evidence="10 13" id="KW-1133">Transmembrane helix</keyword>
<evidence type="ECO:0000256" key="2">
    <source>
        <dbReference type="ARBA" id="ARBA00004610"/>
    </source>
</evidence>
<dbReference type="GO" id="GO:0005922">
    <property type="term" value="C:connexin complex"/>
    <property type="evidence" value="ECO:0007669"/>
    <property type="project" value="InterPro"/>
</dbReference>
<dbReference type="Pfam" id="PF16791">
    <property type="entry name" value="Connexin40_C"/>
    <property type="match status" value="1"/>
</dbReference>
<comment type="subcellular location">
    <subcellularLocation>
        <location evidence="2">Cell junction</location>
        <location evidence="2">Gap junction</location>
    </subcellularLocation>
    <subcellularLocation>
        <location evidence="3 12">Cell membrane</location>
        <topology evidence="3 12">Multi-pass membrane protein</topology>
    </subcellularLocation>
</comment>
<dbReference type="PANTHER" id="PTHR11984:SF13">
    <property type="entry name" value="GAP JUNCTION ALPHA-5 PROTEIN"/>
    <property type="match status" value="1"/>
</dbReference>
<dbReference type="SUPFAM" id="SSF118220">
    <property type="entry name" value="Connexin43"/>
    <property type="match status" value="1"/>
</dbReference>
<dbReference type="InterPro" id="IPR002264">
    <property type="entry name" value="Connexin40"/>
</dbReference>
<proteinExistence type="inferred from homology"/>
<dbReference type="PRINTS" id="PR01135">
    <property type="entry name" value="CONNEXINA5"/>
</dbReference>
<dbReference type="SMART" id="SM00037">
    <property type="entry name" value="CNX"/>
    <property type="match status" value="1"/>
</dbReference>
<evidence type="ECO:0000259" key="14">
    <source>
        <dbReference type="SMART" id="SM00037"/>
    </source>
</evidence>
<evidence type="ECO:0000256" key="11">
    <source>
        <dbReference type="ARBA" id="ARBA00023136"/>
    </source>
</evidence>
<dbReference type="OrthoDB" id="9946832at2759"/>
<keyword evidence="11 13" id="KW-0472">Membrane</keyword>
<evidence type="ECO:0000256" key="4">
    <source>
        <dbReference type="ARBA" id="ARBA00006589"/>
    </source>
</evidence>
<gene>
    <name evidence="16" type="primary">GJA5</name>
    <name evidence="16" type="synonym">gja5b</name>
</gene>
<dbReference type="InterPro" id="IPR017990">
    <property type="entry name" value="Connexin_CS"/>
</dbReference>